<proteinExistence type="predicted"/>
<keyword evidence="2" id="KW-1185">Reference proteome</keyword>
<accession>A0ACC1CMD7</accession>
<evidence type="ECO:0000313" key="1">
    <source>
        <dbReference type="EMBL" id="KAJ0172693.1"/>
    </source>
</evidence>
<reference evidence="1 2" key="1">
    <citation type="journal article" date="2021" name="Front. Genet.">
        <title>Chromosome-Level Genome Assembly Reveals Significant Gene Expansion in the Toll and IMD Signaling Pathways of Dendrolimus kikuchii.</title>
        <authorList>
            <person name="Zhou J."/>
            <person name="Wu P."/>
            <person name="Xiong Z."/>
            <person name="Liu N."/>
            <person name="Zhao N."/>
            <person name="Ji M."/>
            <person name="Qiu Y."/>
            <person name="Yang B."/>
        </authorList>
    </citation>
    <scope>NUCLEOTIDE SEQUENCE [LARGE SCALE GENOMIC DNA]</scope>
    <source>
        <strain evidence="1">Ann1</strain>
    </source>
</reference>
<dbReference type="EMBL" id="CM034407">
    <property type="protein sequence ID" value="KAJ0172693.1"/>
    <property type="molecule type" value="Genomic_DNA"/>
</dbReference>
<evidence type="ECO:0000313" key="2">
    <source>
        <dbReference type="Proteomes" id="UP000824533"/>
    </source>
</evidence>
<gene>
    <name evidence="1" type="ORF">K1T71_011832</name>
</gene>
<name>A0ACC1CMD7_9NEOP</name>
<organism evidence="1 2">
    <name type="scientific">Dendrolimus kikuchii</name>
    <dbReference type="NCBI Taxonomy" id="765133"/>
    <lineage>
        <taxon>Eukaryota</taxon>
        <taxon>Metazoa</taxon>
        <taxon>Ecdysozoa</taxon>
        <taxon>Arthropoda</taxon>
        <taxon>Hexapoda</taxon>
        <taxon>Insecta</taxon>
        <taxon>Pterygota</taxon>
        <taxon>Neoptera</taxon>
        <taxon>Endopterygota</taxon>
        <taxon>Lepidoptera</taxon>
        <taxon>Glossata</taxon>
        <taxon>Ditrysia</taxon>
        <taxon>Bombycoidea</taxon>
        <taxon>Lasiocampidae</taxon>
        <taxon>Dendrolimus</taxon>
    </lineage>
</organism>
<sequence>MKLEYLFLSIKRHSVYGYFAFGRSSWTGPESGLGPAAPAVAAWRPGPPDTLRPAASGSRRRLAAPLACAQRFTLLHKLSRDQTQQLYFLMSLGDFTSKALAAAAARCSLAPSYGSRTLGTARPVRNINTTARASSGWCVSSMPRAGALLLALAAVLLAAEWAQASYIDPGEDDVEVNLSDYGEDPADLQLLQDVGKRSSLIYVFRRACIRRGGNCDHRPGDCCHSSSCRCNLWGSNCRCQRMGLFQKWG</sequence>
<protein>
    <submittedName>
        <fullName evidence="1">Uncharacterized protein</fullName>
    </submittedName>
</protein>
<dbReference type="Proteomes" id="UP000824533">
    <property type="component" value="Linkage Group LG21"/>
</dbReference>
<comment type="caution">
    <text evidence="1">The sequence shown here is derived from an EMBL/GenBank/DDBJ whole genome shotgun (WGS) entry which is preliminary data.</text>
</comment>